<dbReference type="STRING" id="4432.A0A1U7Z9B4"/>
<keyword evidence="6" id="KW-0732">Signal</keyword>
<accession>A0A1U7Z9B4</accession>
<keyword evidence="5" id="KW-0964">Secreted</keyword>
<dbReference type="RefSeq" id="XP_010250040.1">
    <property type="nucleotide sequence ID" value="XM_010251738.2"/>
</dbReference>
<keyword evidence="9 13" id="KW-0326">Glycosidase</keyword>
<evidence type="ECO:0000256" key="13">
    <source>
        <dbReference type="RuleBase" id="RU361169"/>
    </source>
</evidence>
<keyword evidence="14" id="KW-1185">Reference proteome</keyword>
<proteinExistence type="inferred from homology"/>
<feature type="active site" evidence="12">
    <location>
        <position position="271"/>
    </location>
</feature>
<dbReference type="GO" id="GO:0005975">
    <property type="term" value="P:carbohydrate metabolic process"/>
    <property type="evidence" value="ECO:0007669"/>
    <property type="project" value="InterPro"/>
</dbReference>
<protein>
    <recommendedName>
        <fullName evidence="3">endo-polygalacturonase</fullName>
        <ecNumber evidence="3">3.2.1.15</ecNumber>
    </recommendedName>
</protein>
<keyword evidence="7" id="KW-0677">Repeat</keyword>
<name>A0A1U7Z9B4_NELNU</name>
<dbReference type="OrthoDB" id="187139at2759"/>
<organism evidence="14 15">
    <name type="scientific">Nelumbo nucifera</name>
    <name type="common">Sacred lotus</name>
    <dbReference type="NCBI Taxonomy" id="4432"/>
    <lineage>
        <taxon>Eukaryota</taxon>
        <taxon>Viridiplantae</taxon>
        <taxon>Streptophyta</taxon>
        <taxon>Embryophyta</taxon>
        <taxon>Tracheophyta</taxon>
        <taxon>Spermatophyta</taxon>
        <taxon>Magnoliopsida</taxon>
        <taxon>Proteales</taxon>
        <taxon>Nelumbonaceae</taxon>
        <taxon>Nelumbo</taxon>
    </lineage>
</organism>
<dbReference type="InterPro" id="IPR012334">
    <property type="entry name" value="Pectin_lyas_fold"/>
</dbReference>
<evidence type="ECO:0000256" key="2">
    <source>
        <dbReference type="ARBA" id="ARBA00008834"/>
    </source>
</evidence>
<comment type="catalytic activity">
    <reaction evidence="11">
        <text>(1,4-alpha-D-galacturonosyl)n+m + H2O = (1,4-alpha-D-galacturonosyl)n + (1,4-alpha-D-galacturonosyl)m.</text>
        <dbReference type="EC" id="3.2.1.15"/>
    </reaction>
</comment>
<evidence type="ECO:0000313" key="15">
    <source>
        <dbReference type="RefSeq" id="XP_010250040.1"/>
    </source>
</evidence>
<dbReference type="GO" id="GO:0004650">
    <property type="term" value="F:polygalacturonase activity"/>
    <property type="evidence" value="ECO:0007669"/>
    <property type="project" value="UniProtKB-EC"/>
</dbReference>
<evidence type="ECO:0000256" key="3">
    <source>
        <dbReference type="ARBA" id="ARBA00012736"/>
    </source>
</evidence>
<evidence type="ECO:0000256" key="1">
    <source>
        <dbReference type="ARBA" id="ARBA00004191"/>
    </source>
</evidence>
<reference evidence="15" key="1">
    <citation type="submission" date="2025-08" db="UniProtKB">
        <authorList>
            <consortium name="RefSeq"/>
        </authorList>
    </citation>
    <scope>IDENTIFICATION</scope>
</reference>
<evidence type="ECO:0000256" key="4">
    <source>
        <dbReference type="ARBA" id="ARBA00022512"/>
    </source>
</evidence>
<dbReference type="KEGG" id="nnu:104592391"/>
<evidence type="ECO:0000256" key="12">
    <source>
        <dbReference type="PROSITE-ProRule" id="PRU10052"/>
    </source>
</evidence>
<keyword evidence="4" id="KW-0134">Cell wall</keyword>
<evidence type="ECO:0000256" key="6">
    <source>
        <dbReference type="ARBA" id="ARBA00022729"/>
    </source>
</evidence>
<evidence type="ECO:0000256" key="7">
    <source>
        <dbReference type="ARBA" id="ARBA00022737"/>
    </source>
</evidence>
<dbReference type="Gene3D" id="2.160.20.10">
    <property type="entry name" value="Single-stranded right-handed beta-helix, Pectin lyase-like"/>
    <property type="match status" value="1"/>
</dbReference>
<dbReference type="Pfam" id="PF00295">
    <property type="entry name" value="Glyco_hydro_28"/>
    <property type="match status" value="1"/>
</dbReference>
<evidence type="ECO:0000256" key="5">
    <source>
        <dbReference type="ARBA" id="ARBA00022525"/>
    </source>
</evidence>
<comment type="subcellular location">
    <subcellularLocation>
        <location evidence="1">Secreted</location>
        <location evidence="1">Cell wall</location>
    </subcellularLocation>
</comment>
<dbReference type="AlphaFoldDB" id="A0A1U7Z9B4"/>
<keyword evidence="8 13" id="KW-0378">Hydrolase</keyword>
<dbReference type="eggNOG" id="ENOG502QRJW">
    <property type="taxonomic scope" value="Eukaryota"/>
</dbReference>
<evidence type="ECO:0000256" key="10">
    <source>
        <dbReference type="ARBA" id="ARBA00023316"/>
    </source>
</evidence>
<dbReference type="PANTHER" id="PTHR31375">
    <property type="match status" value="1"/>
</dbReference>
<dbReference type="InterPro" id="IPR000743">
    <property type="entry name" value="Glyco_hydro_28"/>
</dbReference>
<dbReference type="InParanoid" id="A0A1U7Z9B4"/>
<dbReference type="GeneID" id="104592391"/>
<evidence type="ECO:0000256" key="9">
    <source>
        <dbReference type="ARBA" id="ARBA00023295"/>
    </source>
</evidence>
<dbReference type="GO" id="GO:0071555">
    <property type="term" value="P:cell wall organization"/>
    <property type="evidence" value="ECO:0007669"/>
    <property type="project" value="UniProtKB-KW"/>
</dbReference>
<dbReference type="OMA" id="SAFCYRA"/>
<dbReference type="FunFam" id="2.160.20.10:FF:000032">
    <property type="entry name" value="Pectin lyase-like superfamily protein"/>
    <property type="match status" value="1"/>
</dbReference>
<dbReference type="EC" id="3.2.1.15" evidence="3"/>
<evidence type="ECO:0000256" key="11">
    <source>
        <dbReference type="ARBA" id="ARBA00034074"/>
    </source>
</evidence>
<dbReference type="FunCoup" id="A0A1U7Z9B4">
    <property type="interactions" value="72"/>
</dbReference>
<dbReference type="PROSITE" id="PS00502">
    <property type="entry name" value="POLYGALACTURONASE"/>
    <property type="match status" value="1"/>
</dbReference>
<sequence>MRKWGAKFSCNLMFIIVNVFLCLNLICAKGFEPLIQLPRFRSRNRLRFRRVVSVKDFGAKGDGLTDDSQAFTDAWTFACSLPYRPRLEVPAGRTYLVGPTDFSGPCRSSLTLRVSGNITAPKNPASWKGFSRRRWLYFYRLNRFTVEGGGTINGMGKEWWARSCKINATYPCRHAPTAITFRRCKNLKVQHLIIVNSQQMHMAFSKSHWVMASYLQVIAPRESPNTDGIHISASTHVVIKYSVIKTGDDCVSIVSNSSMIQVRNIYCGPGHGISIGSLGKSNSLDSVSHVLVDGAIISNTENGLRIKTWQGGHGFAKDITFQSVQMENVSNPIIIDQYYCDSPLPCPNQTSAVQVVNVSYVGIKGTSATGEAIRFACSDTFPCKKIYLENIHLRSYLGELTRTFCWKARGSSYGSVCPPPCSSWNRNFIEQLVYSSTTNHLQVEEEPLPI</sequence>
<gene>
    <name evidence="15" type="primary">LOC104592391</name>
</gene>
<dbReference type="Proteomes" id="UP000189703">
    <property type="component" value="Unplaced"/>
</dbReference>
<comment type="similarity">
    <text evidence="2 13">Belongs to the glycosyl hydrolase 28 family.</text>
</comment>
<evidence type="ECO:0000313" key="14">
    <source>
        <dbReference type="Proteomes" id="UP000189703"/>
    </source>
</evidence>
<dbReference type="InterPro" id="IPR011050">
    <property type="entry name" value="Pectin_lyase_fold/virulence"/>
</dbReference>
<evidence type="ECO:0000256" key="8">
    <source>
        <dbReference type="ARBA" id="ARBA00022801"/>
    </source>
</evidence>
<dbReference type="SUPFAM" id="SSF51126">
    <property type="entry name" value="Pectin lyase-like"/>
    <property type="match status" value="1"/>
</dbReference>
<keyword evidence="10" id="KW-0961">Cell wall biogenesis/degradation</keyword>